<keyword evidence="1" id="KW-0472">Membrane</keyword>
<name>A0A6M6E4C9_PRIMG</name>
<feature type="transmembrane region" description="Helical" evidence="1">
    <location>
        <begin position="45"/>
        <end position="66"/>
    </location>
</feature>
<proteinExistence type="predicted"/>
<dbReference type="AlphaFoldDB" id="A0A6M6E4C9"/>
<geneLocation type="plasmid" evidence="3">
    <name>pfdu301a</name>
</geneLocation>
<protein>
    <submittedName>
        <fullName evidence="2">Uncharacterized protein</fullName>
    </submittedName>
</protein>
<dbReference type="RefSeq" id="WP_171778445.1">
    <property type="nucleotide sequence ID" value="NZ_CP045273.1"/>
</dbReference>
<evidence type="ECO:0000313" key="3">
    <source>
        <dbReference type="Proteomes" id="UP000501076"/>
    </source>
</evidence>
<keyword evidence="2" id="KW-0614">Plasmid</keyword>
<reference evidence="2 3" key="1">
    <citation type="submission" date="2019-10" db="EMBL/GenBank/DDBJ databases">
        <title>Complete genome sequences for adaption low water activity.</title>
        <authorList>
            <person name="Zhao L."/>
            <person name="Zhong J."/>
        </authorList>
    </citation>
    <scope>NUCLEOTIDE SEQUENCE [LARGE SCALE GENOMIC DNA]</scope>
    <source>
        <strain evidence="2 3">FDU301</strain>
        <plasmid evidence="3">pfdu301a</plasmid>
    </source>
</reference>
<accession>A0A6M6E4C9</accession>
<evidence type="ECO:0000313" key="2">
    <source>
        <dbReference type="EMBL" id="QJX80454.1"/>
    </source>
</evidence>
<evidence type="ECO:0000256" key="1">
    <source>
        <dbReference type="SAM" id="Phobius"/>
    </source>
</evidence>
<feature type="transmembrane region" description="Helical" evidence="1">
    <location>
        <begin position="136"/>
        <end position="158"/>
    </location>
</feature>
<feature type="transmembrane region" description="Helical" evidence="1">
    <location>
        <begin position="12"/>
        <end position="33"/>
    </location>
</feature>
<keyword evidence="1" id="KW-0812">Transmembrane</keyword>
<sequence>MNKFLKQIPDAVVFFAITNITLFPLGVFLQGMASDSDPVELVPFYYWPAFYLIFLPNLFFLLYFIVKYKRFKSGKGNRDMVKDNSHRKENKVLDFLYRHSILVILLVLANVNGLTLFLDLRNLLHITESLNVNVNILFATIIPNLIIIVVYSLIYIIFIKQKKQ</sequence>
<organism evidence="2 3">
    <name type="scientific">Priestia megaterium</name>
    <name type="common">Bacillus megaterium</name>
    <dbReference type="NCBI Taxonomy" id="1404"/>
    <lineage>
        <taxon>Bacteria</taxon>
        <taxon>Bacillati</taxon>
        <taxon>Bacillota</taxon>
        <taxon>Bacilli</taxon>
        <taxon>Bacillales</taxon>
        <taxon>Bacillaceae</taxon>
        <taxon>Priestia</taxon>
    </lineage>
</organism>
<gene>
    <name evidence="2" type="ORF">FDZ14_30670</name>
</gene>
<dbReference type="Proteomes" id="UP000501076">
    <property type="component" value="Plasmid pFDU301A"/>
</dbReference>
<keyword evidence="1" id="KW-1133">Transmembrane helix</keyword>
<feature type="transmembrane region" description="Helical" evidence="1">
    <location>
        <begin position="95"/>
        <end position="116"/>
    </location>
</feature>
<dbReference type="EMBL" id="CP045273">
    <property type="protein sequence ID" value="QJX80454.1"/>
    <property type="molecule type" value="Genomic_DNA"/>
</dbReference>